<name>A0A6G0SDG5_9STRA</name>
<gene>
    <name evidence="1" type="ORF">PF008_g3955</name>
</gene>
<dbReference type="EMBL" id="QXFY01000128">
    <property type="protein sequence ID" value="KAE9355702.1"/>
    <property type="molecule type" value="Genomic_DNA"/>
</dbReference>
<reference evidence="1 2" key="1">
    <citation type="submission" date="2018-09" db="EMBL/GenBank/DDBJ databases">
        <title>Genomic investigation of the strawberry pathogen Phytophthora fragariae indicates pathogenicity is determined by transcriptional variation in three key races.</title>
        <authorList>
            <person name="Adams T.M."/>
            <person name="Armitage A.D."/>
            <person name="Sobczyk M.K."/>
            <person name="Bates H.J."/>
            <person name="Dunwell J.M."/>
            <person name="Nellist C.F."/>
            <person name="Harrison R.J."/>
        </authorList>
    </citation>
    <scope>NUCLEOTIDE SEQUENCE [LARGE SCALE GENOMIC DNA]</scope>
    <source>
        <strain evidence="1 2">NOV-77</strain>
    </source>
</reference>
<evidence type="ECO:0000313" key="1">
    <source>
        <dbReference type="EMBL" id="KAE9355702.1"/>
    </source>
</evidence>
<dbReference type="AlphaFoldDB" id="A0A6G0SDG5"/>
<dbReference type="Proteomes" id="UP000486351">
    <property type="component" value="Unassembled WGS sequence"/>
</dbReference>
<protein>
    <submittedName>
        <fullName evidence="1">Uncharacterized protein</fullName>
    </submittedName>
</protein>
<evidence type="ECO:0000313" key="2">
    <source>
        <dbReference type="Proteomes" id="UP000486351"/>
    </source>
</evidence>
<sequence length="47" mass="5292">MVDASPDAKTLKPSFERQFVRDVAPPAQMKRGVARKARLPLFLHSPM</sequence>
<organism evidence="1 2">
    <name type="scientific">Phytophthora fragariae</name>
    <dbReference type="NCBI Taxonomy" id="53985"/>
    <lineage>
        <taxon>Eukaryota</taxon>
        <taxon>Sar</taxon>
        <taxon>Stramenopiles</taxon>
        <taxon>Oomycota</taxon>
        <taxon>Peronosporomycetes</taxon>
        <taxon>Peronosporales</taxon>
        <taxon>Peronosporaceae</taxon>
        <taxon>Phytophthora</taxon>
    </lineage>
</organism>
<comment type="caution">
    <text evidence="1">The sequence shown here is derived from an EMBL/GenBank/DDBJ whole genome shotgun (WGS) entry which is preliminary data.</text>
</comment>
<proteinExistence type="predicted"/>
<accession>A0A6G0SDG5</accession>